<evidence type="ECO:0000313" key="14">
    <source>
        <dbReference type="EMBL" id="MDC0716935.1"/>
    </source>
</evidence>
<sequence>MTNDSPLLLALGSINLDLQVRADRWPGPGETLPVRDLLRTGGGKAANRAFLGRRLGVNACLLGHVGDDDFADEVLRGPREVGVDVSHVKRVAGQATALAMIVVRDDDGDKTILLAANANEAWQAGDAEAVVKVIAAAPAGSVLTVDLEVPIDVVRAAAKAARERGFKVVLDPSPAGNMEDDLYAMIDVVTPNPEETRGLIGLDVQTDEDAIRAGEQLLARGVAVACVKLRAGGTALVTADQQEIVRPLAVPVVDKTGAGDAFAGALGVALLERQELLQAVKFAAAVSSLAVTAYGSQQAYPDRGAVERARGGRERRS</sequence>
<evidence type="ECO:0000256" key="11">
    <source>
        <dbReference type="ARBA" id="ARBA00023277"/>
    </source>
</evidence>
<reference evidence="14 15" key="1">
    <citation type="submission" date="2022-11" db="EMBL/GenBank/DDBJ databases">
        <title>Minimal conservation of predation-associated metabolite biosynthetic gene clusters underscores biosynthetic potential of Myxococcota including descriptions for ten novel species: Archangium lansinium sp. nov., Myxococcus landrumus sp. nov., Nannocystis bai.</title>
        <authorList>
            <person name="Ahearne A."/>
            <person name="Stevens C."/>
            <person name="Dowd S."/>
        </authorList>
    </citation>
    <scope>NUCLEOTIDE SEQUENCE [LARGE SCALE GENOMIC DNA]</scope>
    <source>
        <strain evidence="14 15">BB15-2</strain>
    </source>
</reference>
<proteinExistence type="inferred from homology"/>
<comment type="similarity">
    <text evidence="12">Belongs to the carbohydrate kinase PfkB family. Ribokinase subfamily.</text>
</comment>
<evidence type="ECO:0000256" key="9">
    <source>
        <dbReference type="ARBA" id="ARBA00022842"/>
    </source>
</evidence>
<feature type="domain" description="Carbohydrate kinase PfkB" evidence="13">
    <location>
        <begin position="7"/>
        <end position="302"/>
    </location>
</feature>
<comment type="subcellular location">
    <subcellularLocation>
        <location evidence="12">Cytoplasm</location>
    </subcellularLocation>
</comment>
<evidence type="ECO:0000259" key="13">
    <source>
        <dbReference type="Pfam" id="PF00294"/>
    </source>
</evidence>
<comment type="function">
    <text evidence="12">Catalyzes the phosphorylation of ribose at O-5 in a reaction requiring ATP and magnesium. The resulting D-ribose-5-phosphate can then be used either for sythesis of nucleotides, histidine, and tryptophan, or as a component of the pentose phosphate pathway.</text>
</comment>
<keyword evidence="9 12" id="KW-0460">Magnesium</keyword>
<dbReference type="InterPro" id="IPR011611">
    <property type="entry name" value="PfkB_dom"/>
</dbReference>
<feature type="binding site" evidence="12">
    <location>
        <begin position="259"/>
        <end position="260"/>
    </location>
    <ligand>
        <name>ATP</name>
        <dbReference type="ChEBI" id="CHEBI:30616"/>
    </ligand>
</feature>
<comment type="activity regulation">
    <text evidence="12">Activated by a monovalent cation that binds near, but not in, the active site. The most likely occupant of the site in vivo is potassium. Ion binding induces a conformational change that may alter substrate affinity.</text>
</comment>
<dbReference type="PRINTS" id="PR00990">
    <property type="entry name" value="RIBOKINASE"/>
</dbReference>
<feature type="binding site" evidence="12">
    <location>
        <begin position="43"/>
        <end position="47"/>
    </location>
    <ligand>
        <name>substrate</name>
    </ligand>
</feature>
<keyword evidence="12" id="KW-0963">Cytoplasm</keyword>
<dbReference type="InterPro" id="IPR029056">
    <property type="entry name" value="Ribokinase-like"/>
</dbReference>
<feature type="binding site" evidence="12">
    <location>
        <position position="192"/>
    </location>
    <ligand>
        <name>ATP</name>
        <dbReference type="ChEBI" id="CHEBI:30616"/>
    </ligand>
</feature>
<dbReference type="Proteomes" id="UP001221686">
    <property type="component" value="Unassembled WGS sequence"/>
</dbReference>
<feature type="binding site" evidence="12">
    <location>
        <position position="256"/>
    </location>
    <ligand>
        <name>K(+)</name>
        <dbReference type="ChEBI" id="CHEBI:29103"/>
    </ligand>
</feature>
<name>A0ABT5DTG6_9BACT</name>
<comment type="pathway">
    <text evidence="12">Carbohydrate metabolism; D-ribose degradation; D-ribose 5-phosphate from beta-D-ribopyranose: step 2/2.</text>
</comment>
<feature type="binding site" evidence="12">
    <location>
        <position position="290"/>
    </location>
    <ligand>
        <name>K(+)</name>
        <dbReference type="ChEBI" id="CHEBI:29103"/>
    </ligand>
</feature>
<evidence type="ECO:0000256" key="8">
    <source>
        <dbReference type="ARBA" id="ARBA00022840"/>
    </source>
</evidence>
<dbReference type="Pfam" id="PF00294">
    <property type="entry name" value="PfkB"/>
    <property type="match status" value="1"/>
</dbReference>
<dbReference type="EC" id="2.7.1.15" evidence="2 12"/>
<evidence type="ECO:0000256" key="10">
    <source>
        <dbReference type="ARBA" id="ARBA00022958"/>
    </source>
</evidence>
<dbReference type="PROSITE" id="PS00583">
    <property type="entry name" value="PFKB_KINASES_1"/>
    <property type="match status" value="1"/>
</dbReference>
<evidence type="ECO:0000256" key="3">
    <source>
        <dbReference type="ARBA" id="ARBA00016943"/>
    </source>
</evidence>
<evidence type="ECO:0000256" key="12">
    <source>
        <dbReference type="HAMAP-Rule" id="MF_01987"/>
    </source>
</evidence>
<protein>
    <recommendedName>
        <fullName evidence="3 12">Ribokinase</fullName>
        <shortName evidence="12">RK</shortName>
        <ecNumber evidence="2 12">2.7.1.15</ecNumber>
    </recommendedName>
</protein>
<dbReference type="HAMAP" id="MF_01987">
    <property type="entry name" value="Ribokinase"/>
    <property type="match status" value="1"/>
</dbReference>
<dbReference type="CDD" id="cd01174">
    <property type="entry name" value="ribokinase"/>
    <property type="match status" value="1"/>
</dbReference>
<organism evidence="14 15">
    <name type="scientific">Nannocystis bainbridge</name>
    <dbReference type="NCBI Taxonomy" id="2995303"/>
    <lineage>
        <taxon>Bacteria</taxon>
        <taxon>Pseudomonadati</taxon>
        <taxon>Myxococcota</taxon>
        <taxon>Polyangia</taxon>
        <taxon>Nannocystales</taxon>
        <taxon>Nannocystaceae</taxon>
        <taxon>Nannocystis</taxon>
    </lineage>
</organism>
<dbReference type="EMBL" id="JAQNDL010000001">
    <property type="protein sequence ID" value="MDC0716935.1"/>
    <property type="molecule type" value="Genomic_DNA"/>
</dbReference>
<keyword evidence="10 12" id="KW-0630">Potassium</keyword>
<feature type="binding site" evidence="12">
    <location>
        <position position="148"/>
    </location>
    <ligand>
        <name>substrate</name>
    </ligand>
</feature>
<keyword evidence="6 12" id="KW-0547">Nucleotide-binding</keyword>
<keyword evidence="5 12" id="KW-0479">Metal-binding</keyword>
<evidence type="ECO:0000256" key="5">
    <source>
        <dbReference type="ARBA" id="ARBA00022723"/>
    </source>
</evidence>
<evidence type="ECO:0000256" key="1">
    <source>
        <dbReference type="ARBA" id="ARBA00005380"/>
    </source>
</evidence>
<comment type="caution">
    <text evidence="12">Lacks conserved residue(s) required for the propagation of feature annotation.</text>
</comment>
<feature type="binding site" evidence="12">
    <location>
        <position position="293"/>
    </location>
    <ligand>
        <name>K(+)</name>
        <dbReference type="ChEBI" id="CHEBI:29103"/>
    </ligand>
</feature>
<comment type="caution">
    <text evidence="14">The sequence shown here is derived from an EMBL/GenBank/DDBJ whole genome shotgun (WGS) entry which is preliminary data.</text>
</comment>
<evidence type="ECO:0000256" key="6">
    <source>
        <dbReference type="ARBA" id="ARBA00022741"/>
    </source>
</evidence>
<feature type="binding site" evidence="12">
    <location>
        <position position="254"/>
    </location>
    <ligand>
        <name>K(+)</name>
        <dbReference type="ChEBI" id="CHEBI:29103"/>
    </ligand>
</feature>
<feature type="binding site" evidence="12">
    <location>
        <position position="295"/>
    </location>
    <ligand>
        <name>K(+)</name>
        <dbReference type="ChEBI" id="CHEBI:29103"/>
    </ligand>
</feature>
<dbReference type="Gene3D" id="3.40.1190.20">
    <property type="match status" value="1"/>
</dbReference>
<dbReference type="InterPro" id="IPR002139">
    <property type="entry name" value="Ribo/fructo_kinase"/>
</dbReference>
<evidence type="ECO:0000256" key="2">
    <source>
        <dbReference type="ARBA" id="ARBA00012035"/>
    </source>
</evidence>
<keyword evidence="11 12" id="KW-0119">Carbohydrate metabolism</keyword>
<comment type="similarity">
    <text evidence="1">Belongs to the carbohydrate kinase pfkB family.</text>
</comment>
<dbReference type="InterPro" id="IPR002173">
    <property type="entry name" value="Carboh/pur_kinase_PfkB_CS"/>
</dbReference>
<gene>
    <name evidence="12" type="primary">rbsK</name>
    <name evidence="14" type="ORF">POL25_08535</name>
</gene>
<dbReference type="SUPFAM" id="SSF53613">
    <property type="entry name" value="Ribokinase-like"/>
    <property type="match status" value="1"/>
</dbReference>
<dbReference type="RefSeq" id="WP_272085422.1">
    <property type="nucleotide sequence ID" value="NZ_JAQNDL010000001.1"/>
</dbReference>
<dbReference type="PANTHER" id="PTHR10584">
    <property type="entry name" value="SUGAR KINASE"/>
    <property type="match status" value="1"/>
</dbReference>
<keyword evidence="8 12" id="KW-0067">ATP-binding</keyword>
<comment type="subunit">
    <text evidence="12">Homodimer.</text>
</comment>
<keyword evidence="4 12" id="KW-0808">Transferase</keyword>
<evidence type="ECO:0000256" key="4">
    <source>
        <dbReference type="ARBA" id="ARBA00022679"/>
    </source>
</evidence>
<keyword evidence="7 12" id="KW-0418">Kinase</keyword>
<feature type="binding site" evidence="12">
    <location>
        <position position="260"/>
    </location>
    <ligand>
        <name>substrate</name>
    </ligand>
</feature>
<evidence type="ECO:0000313" key="15">
    <source>
        <dbReference type="Proteomes" id="UP001221686"/>
    </source>
</evidence>
<accession>A0ABT5DTG6</accession>
<comment type="cofactor">
    <cofactor evidence="12">
        <name>Mg(2+)</name>
        <dbReference type="ChEBI" id="CHEBI:18420"/>
    </cofactor>
    <text evidence="12">Requires a divalent cation, most likely magnesium in vivo, as an electrophilic catalyst to aid phosphoryl group transfer. It is the chelate of the metal and the nucleotide that is the actual substrate.</text>
</comment>
<dbReference type="PANTHER" id="PTHR10584:SF166">
    <property type="entry name" value="RIBOKINASE"/>
    <property type="match status" value="1"/>
</dbReference>
<comment type="catalytic activity">
    <reaction evidence="12">
        <text>D-ribose + ATP = D-ribose 5-phosphate + ADP + H(+)</text>
        <dbReference type="Rhea" id="RHEA:13697"/>
        <dbReference type="ChEBI" id="CHEBI:15378"/>
        <dbReference type="ChEBI" id="CHEBI:30616"/>
        <dbReference type="ChEBI" id="CHEBI:47013"/>
        <dbReference type="ChEBI" id="CHEBI:78346"/>
        <dbReference type="ChEBI" id="CHEBI:456216"/>
        <dbReference type="EC" id="2.7.1.15"/>
    </reaction>
</comment>
<dbReference type="InterPro" id="IPR011877">
    <property type="entry name" value="Ribokinase"/>
</dbReference>
<feature type="binding site" evidence="12">
    <location>
        <begin position="15"/>
        <end position="17"/>
    </location>
    <ligand>
        <name>substrate</name>
    </ligand>
</feature>
<evidence type="ECO:0000256" key="7">
    <source>
        <dbReference type="ARBA" id="ARBA00022777"/>
    </source>
</evidence>
<keyword evidence="15" id="KW-1185">Reference proteome</keyword>
<feature type="active site" description="Proton acceptor" evidence="12">
    <location>
        <position position="260"/>
    </location>
</feature>